<reference evidence="1" key="1">
    <citation type="submission" date="2023-06" db="EMBL/GenBank/DDBJ databases">
        <title>Genome-scale phylogeny and comparative genomics of the fungal order Sordariales.</title>
        <authorList>
            <consortium name="Lawrence Berkeley National Laboratory"/>
            <person name="Hensen N."/>
            <person name="Bonometti L."/>
            <person name="Westerberg I."/>
            <person name="Brannstrom I.O."/>
            <person name="Guillou S."/>
            <person name="Cros-Aarteil S."/>
            <person name="Calhoun S."/>
            <person name="Haridas S."/>
            <person name="Kuo A."/>
            <person name="Mondo S."/>
            <person name="Pangilinan J."/>
            <person name="Riley R."/>
            <person name="LaButti K."/>
            <person name="Andreopoulos B."/>
            <person name="Lipzen A."/>
            <person name="Chen C."/>
            <person name="Yanf M."/>
            <person name="Daum C."/>
            <person name="Ng V."/>
            <person name="Clum A."/>
            <person name="Steindorff A."/>
            <person name="Ohm R."/>
            <person name="Martin F."/>
            <person name="Silar P."/>
            <person name="Natvig D."/>
            <person name="Lalanne C."/>
            <person name="Gautier V."/>
            <person name="Ament-velasquez S.L."/>
            <person name="Kruys A."/>
            <person name="Hutchinson M.I."/>
            <person name="Powell A.J."/>
            <person name="Barry K."/>
            <person name="Miller A.N."/>
            <person name="Grigoriev I.V."/>
            <person name="Debuchy R."/>
            <person name="Gladieux P."/>
            <person name="Thoren M.H."/>
            <person name="Johannesson H."/>
        </authorList>
    </citation>
    <scope>NUCLEOTIDE SEQUENCE</scope>
    <source>
        <strain evidence="1">SMH3187-1</strain>
    </source>
</reference>
<keyword evidence="2" id="KW-1185">Reference proteome</keyword>
<name>A0AA40BR18_9PEZI</name>
<evidence type="ECO:0000313" key="1">
    <source>
        <dbReference type="EMBL" id="KAK0738819.1"/>
    </source>
</evidence>
<comment type="caution">
    <text evidence="1">The sequence shown here is derived from an EMBL/GenBank/DDBJ whole genome shotgun (WGS) entry which is preliminary data.</text>
</comment>
<dbReference type="AlphaFoldDB" id="A0AA40BR18"/>
<gene>
    <name evidence="1" type="ORF">B0T18DRAFT_253356</name>
</gene>
<accession>A0AA40BR18</accession>
<organism evidence="1 2">
    <name type="scientific">Schizothecium vesticola</name>
    <dbReference type="NCBI Taxonomy" id="314040"/>
    <lineage>
        <taxon>Eukaryota</taxon>
        <taxon>Fungi</taxon>
        <taxon>Dikarya</taxon>
        <taxon>Ascomycota</taxon>
        <taxon>Pezizomycotina</taxon>
        <taxon>Sordariomycetes</taxon>
        <taxon>Sordariomycetidae</taxon>
        <taxon>Sordariales</taxon>
        <taxon>Schizotheciaceae</taxon>
        <taxon>Schizothecium</taxon>
    </lineage>
</organism>
<protein>
    <submittedName>
        <fullName evidence="1">Uncharacterized protein</fullName>
    </submittedName>
</protein>
<proteinExistence type="predicted"/>
<evidence type="ECO:0000313" key="2">
    <source>
        <dbReference type="Proteomes" id="UP001172155"/>
    </source>
</evidence>
<dbReference type="Proteomes" id="UP001172155">
    <property type="component" value="Unassembled WGS sequence"/>
</dbReference>
<dbReference type="EMBL" id="JAUKUD010000007">
    <property type="protein sequence ID" value="KAK0738819.1"/>
    <property type="molecule type" value="Genomic_DNA"/>
</dbReference>
<sequence>MLEWLHHESILSLQQDCLSGSVIPSAWHTDSSLKKAENSRRAAKTELVRRIASAQPYRPDDEVADRLSFLAQEMWPELDEAEQIANRITRRIQERKMTRAIDLCHFDPGHERSDQGPWEVHALCHHSRFAVAIQKMCDARHGARKETEEQVEHYRKKFYPFLTSEASLTPCWERNNSSARRGFLRSEATAVLGSTLIDMCRTDMEFFREQRHPGPPSTVGRRPSLTVVGPGSDVGRSASIGGDGPFPGLGKSDTYAARAYLREKGEKVDTNDLLLRQLETLEQIARKKGLERQIDYLQFRPPQRYHPEEFFNSLDDTPELYEDAAMKERELKMPIVVRDMLAERVRARDDSDAVAREPAVRLVDGIDELMAKKDAQRLRELLVGKWPRPVEADNVLLAAEQLRKLAVIDLVTPDPLPLSRPKPIQDGRIVKVISDSLIDQEVRHRFLVVRSSNSLPVGLLRIFVHVLHPEIIECFNHHQLHVSRFGLWTRQATAVVHITLRSWALVPEGGQFSATREDDKIRLPVHLHKRGRVPRDMELKVSSIGMSTNEFGDFSKCSIVTDLIPPDAIETLGEDAQGIWDAFTHQPQTGRFLVFSLVLQLLCQGMVSRYKDAIDDFVTKTQLDQQVDCDSPATSKIPASCKSETPMRS</sequence>